<dbReference type="PROSITE" id="PS51918">
    <property type="entry name" value="RADICAL_SAM"/>
    <property type="match status" value="1"/>
</dbReference>
<keyword evidence="4 9" id="KW-0949">S-adenosyl-L-methionine</keyword>
<evidence type="ECO:0000256" key="7">
    <source>
        <dbReference type="ARBA" id="ARBA00023014"/>
    </source>
</evidence>
<evidence type="ECO:0000256" key="5">
    <source>
        <dbReference type="ARBA" id="ARBA00022723"/>
    </source>
</evidence>
<comment type="caution">
    <text evidence="11">The sequence shown here is derived from an EMBL/GenBank/DDBJ whole genome shotgun (WGS) entry which is preliminary data.</text>
</comment>
<dbReference type="NCBIfam" id="TIGR00539">
    <property type="entry name" value="hemN_rel"/>
    <property type="match status" value="1"/>
</dbReference>
<dbReference type="GO" id="GO:0004109">
    <property type="term" value="F:coproporphyrinogen oxidase activity"/>
    <property type="evidence" value="ECO:0007669"/>
    <property type="project" value="InterPro"/>
</dbReference>
<dbReference type="Pfam" id="PF04055">
    <property type="entry name" value="Radical_SAM"/>
    <property type="match status" value="1"/>
</dbReference>
<dbReference type="OrthoDB" id="9808022at2"/>
<dbReference type="SUPFAM" id="SSF102114">
    <property type="entry name" value="Radical SAM enzymes"/>
    <property type="match status" value="1"/>
</dbReference>
<organism evidence="11 12">
    <name type="scientific">Dehalococcoides mccartyi</name>
    <dbReference type="NCBI Taxonomy" id="61435"/>
    <lineage>
        <taxon>Bacteria</taxon>
        <taxon>Bacillati</taxon>
        <taxon>Chloroflexota</taxon>
        <taxon>Dehalococcoidia</taxon>
        <taxon>Dehalococcoidales</taxon>
        <taxon>Dehalococcoidaceae</taxon>
        <taxon>Dehalococcoides</taxon>
    </lineage>
</organism>
<evidence type="ECO:0000259" key="10">
    <source>
        <dbReference type="PROSITE" id="PS51918"/>
    </source>
</evidence>
<name>A0A0V8LXY8_9CHLR</name>
<keyword evidence="7 9" id="KW-0411">Iron-sulfur</keyword>
<dbReference type="Proteomes" id="UP000053577">
    <property type="component" value="Unassembled WGS sequence"/>
</dbReference>
<dbReference type="GO" id="GO:0005737">
    <property type="term" value="C:cytoplasm"/>
    <property type="evidence" value="ECO:0007669"/>
    <property type="project" value="UniProtKB-SubCell"/>
</dbReference>
<dbReference type="PANTHER" id="PTHR13932:SF5">
    <property type="entry name" value="RADICAL S-ADENOSYL METHIONINE DOMAIN-CONTAINING PROTEIN 1, MITOCHONDRIAL"/>
    <property type="match status" value="1"/>
</dbReference>
<dbReference type="InterPro" id="IPR006638">
    <property type="entry name" value="Elp3/MiaA/NifB-like_rSAM"/>
</dbReference>
<dbReference type="CDD" id="cd01335">
    <property type="entry name" value="Radical_SAM"/>
    <property type="match status" value="1"/>
</dbReference>
<evidence type="ECO:0000256" key="1">
    <source>
        <dbReference type="ARBA" id="ARBA00006100"/>
    </source>
</evidence>
<evidence type="ECO:0000256" key="6">
    <source>
        <dbReference type="ARBA" id="ARBA00023004"/>
    </source>
</evidence>
<evidence type="ECO:0000256" key="3">
    <source>
        <dbReference type="ARBA" id="ARBA00022617"/>
    </source>
</evidence>
<keyword evidence="5 9" id="KW-0479">Metal-binding</keyword>
<dbReference type="RefSeq" id="WP_058292767.1">
    <property type="nucleotide sequence ID" value="NZ_JGYD01000026.1"/>
</dbReference>
<dbReference type="SFLD" id="SFLDG01065">
    <property type="entry name" value="anaerobic_coproporphyrinogen-I"/>
    <property type="match status" value="1"/>
</dbReference>
<keyword evidence="6 9" id="KW-0408">Iron</keyword>
<dbReference type="SFLD" id="SFLDG01082">
    <property type="entry name" value="B12-binding_domain_containing"/>
    <property type="match status" value="1"/>
</dbReference>
<keyword evidence="8 9" id="KW-0143">Chaperone</keyword>
<accession>A0A0V8LXY8</accession>
<evidence type="ECO:0000313" key="12">
    <source>
        <dbReference type="Proteomes" id="UP000053577"/>
    </source>
</evidence>
<comment type="similarity">
    <text evidence="1">Belongs to the anaerobic coproporphyrinogen-III oxidase family. HemW subfamily.</text>
</comment>
<dbReference type="SFLD" id="SFLDF00562">
    <property type="entry name" value="HemN-like__clustered_with_heat"/>
    <property type="match status" value="1"/>
</dbReference>
<dbReference type="Gene3D" id="3.20.20.70">
    <property type="entry name" value="Aldolase class I"/>
    <property type="match status" value="1"/>
</dbReference>
<evidence type="ECO:0000256" key="9">
    <source>
        <dbReference type="RuleBase" id="RU364116"/>
    </source>
</evidence>
<dbReference type="PANTHER" id="PTHR13932">
    <property type="entry name" value="COPROPORPHYRINIGEN III OXIDASE"/>
    <property type="match status" value="1"/>
</dbReference>
<evidence type="ECO:0000256" key="2">
    <source>
        <dbReference type="ARBA" id="ARBA00017228"/>
    </source>
</evidence>
<dbReference type="PATRIC" id="fig|61435.5.peg.744"/>
<dbReference type="SFLD" id="SFLDF00288">
    <property type="entry name" value="HemN-like__clustered_with_nucl"/>
    <property type="match status" value="1"/>
</dbReference>
<evidence type="ECO:0000313" key="11">
    <source>
        <dbReference type="EMBL" id="KSV16348.1"/>
    </source>
</evidence>
<keyword evidence="3 9" id="KW-0349">Heme</keyword>
<dbReference type="GO" id="GO:0006779">
    <property type="term" value="P:porphyrin-containing compound biosynthetic process"/>
    <property type="evidence" value="ECO:0007669"/>
    <property type="project" value="InterPro"/>
</dbReference>
<dbReference type="GO" id="GO:0051539">
    <property type="term" value="F:4 iron, 4 sulfur cluster binding"/>
    <property type="evidence" value="ECO:0007669"/>
    <property type="project" value="UniProtKB-UniRule"/>
</dbReference>
<dbReference type="SFLD" id="SFLDS00029">
    <property type="entry name" value="Radical_SAM"/>
    <property type="match status" value="1"/>
</dbReference>
<keyword evidence="9" id="KW-0963">Cytoplasm</keyword>
<dbReference type="EMBL" id="JGYD01000026">
    <property type="protein sequence ID" value="KSV16348.1"/>
    <property type="molecule type" value="Genomic_DNA"/>
</dbReference>
<dbReference type="InterPro" id="IPR010723">
    <property type="entry name" value="HemN_C"/>
</dbReference>
<comment type="subcellular location">
    <subcellularLocation>
        <location evidence="9">Cytoplasm</location>
    </subcellularLocation>
</comment>
<dbReference type="InterPro" id="IPR058240">
    <property type="entry name" value="rSAM_sf"/>
</dbReference>
<evidence type="ECO:0000256" key="8">
    <source>
        <dbReference type="ARBA" id="ARBA00023186"/>
    </source>
</evidence>
<dbReference type="InterPro" id="IPR034505">
    <property type="entry name" value="Coproporphyrinogen-III_oxidase"/>
</dbReference>
<evidence type="ECO:0000256" key="4">
    <source>
        <dbReference type="ARBA" id="ARBA00022691"/>
    </source>
</evidence>
<dbReference type="InterPro" id="IPR004559">
    <property type="entry name" value="HemW-like"/>
</dbReference>
<dbReference type="GO" id="GO:0046872">
    <property type="term" value="F:metal ion binding"/>
    <property type="evidence" value="ECO:0007669"/>
    <property type="project" value="UniProtKB-UniRule"/>
</dbReference>
<sequence>MTDTSLALYLHFPFCLQKCGYCSFVSYPARLDCLTDYVKCLRKEIKSKTSGLYFHSLYFGGGTPSLLSPAQIADIISGIKTSARILPDAEVTLEANPGTLTLQYLEQIKRLGINRLSLGIQSFSDAELTMLGRLHSAGKAREAYKQARAAGFNNISLDLIYGLPDSTVSSFKKNLAEALALAPEHISLYGLTLEEDTPMYRLVQEGLLPEINAETAADQYQAAEDILAKAGYRHYEISNWAKPGYESRHNLTYWQNRPYLGLGAAGHSFLENWRLANTSSLDEYLNSWQNDLPPTPSENIYLDLENQLAETIILGLRLDKGITAEDIENRFGQHVMDKYFPVIQECTGLGLLEKSDGCIRLTARGRLLSNEVFWRFLP</sequence>
<gene>
    <name evidence="11" type="ORF">DA01_03705</name>
</gene>
<dbReference type="AlphaFoldDB" id="A0A0V8LXY8"/>
<reference evidence="11 12" key="1">
    <citation type="journal article" date="2015" name="Sci. Rep.">
        <title>A comparative genomics and reductive dehalogenase gene transcription study of two chloroethene-respiring bacteria, Dehalococcoides mccartyi strains MB and 11a.</title>
        <authorList>
            <person name="Low A."/>
            <person name="Shen Z."/>
            <person name="Cheng D."/>
            <person name="Rogers M.J."/>
            <person name="Lee P.K."/>
            <person name="He J."/>
        </authorList>
    </citation>
    <scope>NUCLEOTIDE SEQUENCE [LARGE SCALE GENOMIC DNA]</scope>
    <source>
        <strain evidence="11 12">MB</strain>
    </source>
</reference>
<dbReference type="InterPro" id="IPR007197">
    <property type="entry name" value="rSAM"/>
</dbReference>
<protein>
    <recommendedName>
        <fullName evidence="2 9">Heme chaperone HemW</fullName>
    </recommendedName>
</protein>
<keyword evidence="9" id="KW-0004">4Fe-4S</keyword>
<dbReference type="SMART" id="SM00729">
    <property type="entry name" value="Elp3"/>
    <property type="match status" value="1"/>
</dbReference>
<dbReference type="InterPro" id="IPR013785">
    <property type="entry name" value="Aldolase_TIM"/>
</dbReference>
<proteinExistence type="inferred from homology"/>
<dbReference type="Pfam" id="PF06969">
    <property type="entry name" value="HemN_C"/>
    <property type="match status" value="1"/>
</dbReference>
<comment type="function">
    <text evidence="9">Probably acts as a heme chaperone, transferring heme to an unknown acceptor. Binds one molecule of heme per monomer, possibly covalently. Binds 1 [4Fe-4S] cluster. The cluster is coordinated with 3 cysteines and an exchangeable S-adenosyl-L-methionine.</text>
</comment>
<feature type="domain" description="Radical SAM core" evidence="10">
    <location>
        <begin position="1"/>
        <end position="233"/>
    </location>
</feature>